<reference evidence="1 2" key="1">
    <citation type="submission" date="2024-04" db="EMBL/GenBank/DDBJ databases">
        <title>Novel species of the genus Ideonella isolated from streams.</title>
        <authorList>
            <person name="Lu H."/>
        </authorList>
    </citation>
    <scope>NUCLEOTIDE SEQUENCE [LARGE SCALE GENOMIC DNA]</scope>
    <source>
        <strain evidence="1 2">BYS139W</strain>
    </source>
</reference>
<evidence type="ECO:0000313" key="1">
    <source>
        <dbReference type="EMBL" id="MEK8026571.1"/>
    </source>
</evidence>
<sequence length="125" mass="13284">MPDRKQTIQGQDALLITGGQQLRIGGASDTRIGSQLTLSVGGSQAVRIEGQARTVVGQDLHLEARAVTVQATERLELRCGAARIVLHHDGRIEILGQDVTLEAQGRLDVKGRADTVIVGRKVDAG</sequence>
<comment type="caution">
    <text evidence="1">The sequence shown here is derived from an EMBL/GenBank/DDBJ whole genome shotgun (WGS) entry which is preliminary data.</text>
</comment>
<evidence type="ECO:0000313" key="2">
    <source>
        <dbReference type="Proteomes" id="UP001368500"/>
    </source>
</evidence>
<dbReference type="RefSeq" id="WP_341374357.1">
    <property type="nucleotide sequence ID" value="NZ_JBBUTF010000009.1"/>
</dbReference>
<protein>
    <recommendedName>
        <fullName evidence="3">DUF2345 domain-containing protein</fullName>
    </recommendedName>
</protein>
<evidence type="ECO:0008006" key="3">
    <source>
        <dbReference type="Google" id="ProtNLM"/>
    </source>
</evidence>
<dbReference type="Proteomes" id="UP001368500">
    <property type="component" value="Unassembled WGS sequence"/>
</dbReference>
<proteinExistence type="predicted"/>
<gene>
    <name evidence="1" type="ORF">AACH11_11425</name>
</gene>
<organism evidence="1 2">
    <name type="scientific">Pseudaquabacterium rugosum</name>
    <dbReference type="NCBI Taxonomy" id="2984194"/>
    <lineage>
        <taxon>Bacteria</taxon>
        <taxon>Pseudomonadati</taxon>
        <taxon>Pseudomonadota</taxon>
        <taxon>Betaproteobacteria</taxon>
        <taxon>Burkholderiales</taxon>
        <taxon>Sphaerotilaceae</taxon>
        <taxon>Pseudaquabacterium</taxon>
    </lineage>
</organism>
<dbReference type="EMBL" id="JBBUTF010000009">
    <property type="protein sequence ID" value="MEK8026571.1"/>
    <property type="molecule type" value="Genomic_DNA"/>
</dbReference>
<accession>A0ABU9BA08</accession>
<dbReference type="SUPFAM" id="SSF69349">
    <property type="entry name" value="Phage fibre proteins"/>
    <property type="match status" value="1"/>
</dbReference>
<name>A0ABU9BA08_9BURK</name>
<keyword evidence="2" id="KW-1185">Reference proteome</keyword>